<sequence length="88" mass="9691">MFWKACESTTLIVPCSVPSTSTSMLSIADLVMEARQSPPQLLGATLAIASSITFTTKTLLLVISLFLNTCDYVVYRMTIVIPLLLFWT</sequence>
<name>A0AA36GI79_CYLNA</name>
<keyword evidence="3" id="KW-1185">Reference proteome</keyword>
<gene>
    <name evidence="2" type="ORF">CYNAS_LOCUS5739</name>
</gene>
<feature type="non-terminal residue" evidence="2">
    <location>
        <position position="1"/>
    </location>
</feature>
<dbReference type="AlphaFoldDB" id="A0AA36GI79"/>
<evidence type="ECO:0000256" key="1">
    <source>
        <dbReference type="SAM" id="Phobius"/>
    </source>
</evidence>
<protein>
    <submittedName>
        <fullName evidence="2">Uncharacterized protein</fullName>
    </submittedName>
</protein>
<organism evidence="2 3">
    <name type="scientific">Cylicocyclus nassatus</name>
    <name type="common">Nematode worm</name>
    <dbReference type="NCBI Taxonomy" id="53992"/>
    <lineage>
        <taxon>Eukaryota</taxon>
        <taxon>Metazoa</taxon>
        <taxon>Ecdysozoa</taxon>
        <taxon>Nematoda</taxon>
        <taxon>Chromadorea</taxon>
        <taxon>Rhabditida</taxon>
        <taxon>Rhabditina</taxon>
        <taxon>Rhabditomorpha</taxon>
        <taxon>Strongyloidea</taxon>
        <taxon>Strongylidae</taxon>
        <taxon>Cylicocyclus</taxon>
    </lineage>
</organism>
<keyword evidence="1" id="KW-1133">Transmembrane helix</keyword>
<evidence type="ECO:0000313" key="2">
    <source>
        <dbReference type="EMBL" id="CAJ0593756.1"/>
    </source>
</evidence>
<dbReference type="EMBL" id="CATQJL010000112">
    <property type="protein sequence ID" value="CAJ0593756.1"/>
    <property type="molecule type" value="Genomic_DNA"/>
</dbReference>
<proteinExistence type="predicted"/>
<dbReference type="Proteomes" id="UP001176961">
    <property type="component" value="Unassembled WGS sequence"/>
</dbReference>
<reference evidence="2" key="1">
    <citation type="submission" date="2023-07" db="EMBL/GenBank/DDBJ databases">
        <authorList>
            <consortium name="CYATHOMIX"/>
        </authorList>
    </citation>
    <scope>NUCLEOTIDE SEQUENCE</scope>
    <source>
        <strain evidence="2">N/A</strain>
    </source>
</reference>
<feature type="transmembrane region" description="Helical" evidence="1">
    <location>
        <begin position="41"/>
        <end position="66"/>
    </location>
</feature>
<keyword evidence="1" id="KW-0472">Membrane</keyword>
<accession>A0AA36GI79</accession>
<keyword evidence="1" id="KW-0812">Transmembrane</keyword>
<comment type="caution">
    <text evidence="2">The sequence shown here is derived from an EMBL/GenBank/DDBJ whole genome shotgun (WGS) entry which is preliminary data.</text>
</comment>
<evidence type="ECO:0000313" key="3">
    <source>
        <dbReference type="Proteomes" id="UP001176961"/>
    </source>
</evidence>